<evidence type="ECO:0000259" key="2">
    <source>
        <dbReference type="Pfam" id="PF18576"/>
    </source>
</evidence>
<gene>
    <name evidence="4" type="ORF">GCM10010978_31630</name>
</gene>
<dbReference type="InterPro" id="IPR029348">
    <property type="entry name" value="NTF-like"/>
</dbReference>
<dbReference type="InterPro" id="IPR036388">
    <property type="entry name" value="WH-like_DNA-bd_sf"/>
</dbReference>
<dbReference type="Proteomes" id="UP000602050">
    <property type="component" value="Unassembled WGS sequence"/>
</dbReference>
<dbReference type="InterPro" id="IPR054515">
    <property type="entry name" value="YgxA-like_substrate-bd"/>
</dbReference>
<feature type="domain" description="Nucleotidyltransferase-like" evidence="1">
    <location>
        <begin position="1"/>
        <end position="118"/>
    </location>
</feature>
<dbReference type="Pfam" id="PF22339">
    <property type="entry name" value="YgxA-like_sub_bind"/>
    <property type="match status" value="1"/>
</dbReference>
<feature type="domain" description="YgxA-like substrate binding" evidence="3">
    <location>
        <begin position="120"/>
        <end position="218"/>
    </location>
</feature>
<dbReference type="EMBL" id="BMEV01000097">
    <property type="protein sequence ID" value="GFZ90168.1"/>
    <property type="molecule type" value="Genomic_DNA"/>
</dbReference>
<dbReference type="Pfam" id="PF18576">
    <property type="entry name" value="HTH_52"/>
    <property type="match status" value="1"/>
</dbReference>
<evidence type="ECO:0000259" key="3">
    <source>
        <dbReference type="Pfam" id="PF22339"/>
    </source>
</evidence>
<protein>
    <recommendedName>
        <fullName evidence="6">Nucleotidyltransferase-like</fullName>
    </recommendedName>
</protein>
<reference evidence="4" key="2">
    <citation type="submission" date="2020-09" db="EMBL/GenBank/DDBJ databases">
        <authorList>
            <person name="Sun Q."/>
            <person name="Zhou Y."/>
        </authorList>
    </citation>
    <scope>NUCLEOTIDE SEQUENCE</scope>
    <source>
        <strain evidence="4">CGMCC 1.12360</strain>
    </source>
</reference>
<organism evidence="4 5">
    <name type="scientific">Compostibacillus humi</name>
    <dbReference type="NCBI Taxonomy" id="1245525"/>
    <lineage>
        <taxon>Bacteria</taxon>
        <taxon>Bacillati</taxon>
        <taxon>Bacillota</taxon>
        <taxon>Bacilli</taxon>
        <taxon>Bacillales</taxon>
        <taxon>Bacillaceae</taxon>
        <taxon>Compostibacillus</taxon>
    </lineage>
</organism>
<comment type="caution">
    <text evidence="4">The sequence shown here is derived from an EMBL/GenBank/DDBJ whole genome shotgun (WGS) entry which is preliminary data.</text>
</comment>
<sequence length="292" mass="34229">MEKFLRPVYERYTKDVNTLGILYVESVRPHSPLTENFDLILLIIIEEADNPWCAAHYEKAGETIEVNIVTKTQLTSWIDTSGYRRAVEWIINGNIIFERNGYVKQLKAQLQNFPRKKRNLRKTIDFGKLLKSFYEAKQLYKLGEHKDAYSKIMNALQYLARLTVLEKGYYPEVMVWNQVKNIDIEVYKLFEEFMLSDEELDKKIELMLLAVDFMINNRAISGALHLLEIMETKDEWSYAELKKHPDTKAYALDLSVILSYLAENNYLDVIRKVSNGDNLFELTYKARNDSPS</sequence>
<keyword evidence="5" id="KW-1185">Reference proteome</keyword>
<dbReference type="Gene3D" id="1.20.120.330">
    <property type="entry name" value="Nucleotidyltransferases domain 2"/>
    <property type="match status" value="1"/>
</dbReference>
<name>A0A8J2TRG9_9BACI</name>
<dbReference type="AlphaFoldDB" id="A0A8J2TRG9"/>
<dbReference type="Gene3D" id="1.10.10.10">
    <property type="entry name" value="Winged helix-like DNA-binding domain superfamily/Winged helix DNA-binding domain"/>
    <property type="match status" value="1"/>
</dbReference>
<dbReference type="InterPro" id="IPR043519">
    <property type="entry name" value="NT_sf"/>
</dbReference>
<evidence type="ECO:0008006" key="6">
    <source>
        <dbReference type="Google" id="ProtNLM"/>
    </source>
</evidence>
<proteinExistence type="predicted"/>
<dbReference type="Pfam" id="PF14540">
    <property type="entry name" value="NTF-like"/>
    <property type="match status" value="1"/>
</dbReference>
<evidence type="ECO:0000259" key="1">
    <source>
        <dbReference type="Pfam" id="PF14540"/>
    </source>
</evidence>
<feature type="domain" description="YgxA-like helix-turn-helix" evidence="2">
    <location>
        <begin position="225"/>
        <end position="285"/>
    </location>
</feature>
<evidence type="ECO:0000313" key="5">
    <source>
        <dbReference type="Proteomes" id="UP000602050"/>
    </source>
</evidence>
<dbReference type="InterPro" id="IPR041143">
    <property type="entry name" value="YgxA_HTH"/>
</dbReference>
<accession>A0A8J2TRG9</accession>
<reference evidence="4" key="1">
    <citation type="journal article" date="2014" name="Int. J. Syst. Evol. Microbiol.">
        <title>Complete genome sequence of Corynebacterium casei LMG S-19264T (=DSM 44701T), isolated from a smear-ripened cheese.</title>
        <authorList>
            <consortium name="US DOE Joint Genome Institute (JGI-PGF)"/>
            <person name="Walter F."/>
            <person name="Albersmeier A."/>
            <person name="Kalinowski J."/>
            <person name="Ruckert C."/>
        </authorList>
    </citation>
    <scope>NUCLEOTIDE SEQUENCE</scope>
    <source>
        <strain evidence="4">CGMCC 1.12360</strain>
    </source>
</reference>
<dbReference type="Gene3D" id="3.30.460.10">
    <property type="entry name" value="Beta Polymerase, domain 2"/>
    <property type="match status" value="1"/>
</dbReference>
<dbReference type="RefSeq" id="WP_188393359.1">
    <property type="nucleotide sequence ID" value="NZ_BMEV01000097.1"/>
</dbReference>
<evidence type="ECO:0000313" key="4">
    <source>
        <dbReference type="EMBL" id="GFZ90168.1"/>
    </source>
</evidence>